<comment type="similarity">
    <text evidence="1">Belongs to the GMC oxidoreductase family.</text>
</comment>
<keyword evidence="4" id="KW-1185">Reference proteome</keyword>
<dbReference type="SUPFAM" id="SSF51905">
    <property type="entry name" value="FAD/NAD(P)-binding domain"/>
    <property type="match status" value="1"/>
</dbReference>
<evidence type="ECO:0000313" key="4">
    <source>
        <dbReference type="Proteomes" id="UP001521785"/>
    </source>
</evidence>
<gene>
    <name evidence="3" type="ORF">SLS60_001936</name>
</gene>
<name>A0ABR3S0R4_9PLEO</name>
<comment type="caution">
    <text evidence="3">The sequence shown here is derived from an EMBL/GenBank/DDBJ whole genome shotgun (WGS) entry which is preliminary data.</text>
</comment>
<dbReference type="PANTHER" id="PTHR11552">
    <property type="entry name" value="GLUCOSE-METHANOL-CHOLINE GMC OXIDOREDUCTASE"/>
    <property type="match status" value="1"/>
</dbReference>
<dbReference type="Gene3D" id="3.30.410.40">
    <property type="match status" value="1"/>
</dbReference>
<dbReference type="Gene3D" id="3.50.50.60">
    <property type="entry name" value="FAD/NAD(P)-binding domain"/>
    <property type="match status" value="1"/>
</dbReference>
<dbReference type="Pfam" id="PF05199">
    <property type="entry name" value="GMC_oxred_C"/>
    <property type="match status" value="1"/>
</dbReference>
<dbReference type="PROSITE" id="PS00624">
    <property type="entry name" value="GMC_OXRED_2"/>
    <property type="match status" value="1"/>
</dbReference>
<dbReference type="SUPFAM" id="SSF54373">
    <property type="entry name" value="FAD-linked reductases, C-terminal domain"/>
    <property type="match status" value="1"/>
</dbReference>
<dbReference type="Proteomes" id="UP001521785">
    <property type="component" value="Unassembled WGS sequence"/>
</dbReference>
<protein>
    <recommendedName>
        <fullName evidence="2">Glucose-methanol-choline oxidoreductase N-terminal domain-containing protein</fullName>
    </recommendedName>
</protein>
<sequence length="560" mass="62171">MAPTTTTIPSNAQYDFVIVGGGTAGCVIASRLTEYLPDKKVLLIEAGPSDFMDDRVLLLKDWLNLLGGELDYDYGTTEQPMGNSHIRHSRAKVLGGCSSHNTLISFRPFEYDCKRWEAQGCKGWSFKTFTRVLDNLRNTVQPVHEKHRNQLCLDWVNSCSTALDIPVIHDFNHEIKTKGGLKPSVGFFSVSYNPDDGRRSSASVAYIHPILREEEKRENLTVLTNAWVSKINVQGSKVLGVNVTLQNGEQRVLSPKCETILCAGAVDTPRLMLLSGLGPKDQLSSLNIPVVKDIPGVGENLLDHPESIIIWELNKPVPQNQTTMDSDAGIFLRREVPNAAGGDSDWADVMMHCYQIPFCLNTSRYACTYSRSSKPQLTFPHRLGYDTPIDAFCMTPNIPRPRSRGRVYLTSSDPTIKPALDFRYFTDPEGYDAATIVAGLKAARQVAQQAPFKDWLKREVAPGPDVQTDEQLSEYGRRVAHTVYHPAGTTKMGDVSKDEYAVVDHELKVRGLQGVRIADAGVFPEMPTINPMLTVLGIGERAAELIAQNWGWKGLEKQKL</sequence>
<evidence type="ECO:0000259" key="2">
    <source>
        <dbReference type="PROSITE" id="PS00624"/>
    </source>
</evidence>
<proteinExistence type="inferred from homology"/>
<evidence type="ECO:0000313" key="3">
    <source>
        <dbReference type="EMBL" id="KAL1610271.1"/>
    </source>
</evidence>
<feature type="domain" description="Glucose-methanol-choline oxidoreductase N-terminal" evidence="2">
    <location>
        <begin position="264"/>
        <end position="278"/>
    </location>
</feature>
<dbReference type="InterPro" id="IPR012132">
    <property type="entry name" value="GMC_OxRdtase"/>
</dbReference>
<dbReference type="InterPro" id="IPR000172">
    <property type="entry name" value="GMC_OxRdtase_N"/>
</dbReference>
<dbReference type="InterPro" id="IPR007867">
    <property type="entry name" value="GMC_OxRtase_C"/>
</dbReference>
<dbReference type="InterPro" id="IPR036188">
    <property type="entry name" value="FAD/NAD-bd_sf"/>
</dbReference>
<dbReference type="PIRSF" id="PIRSF000137">
    <property type="entry name" value="Alcohol_oxidase"/>
    <property type="match status" value="1"/>
</dbReference>
<organism evidence="3 4">
    <name type="scientific">Paraconiothyrium brasiliense</name>
    <dbReference type="NCBI Taxonomy" id="300254"/>
    <lineage>
        <taxon>Eukaryota</taxon>
        <taxon>Fungi</taxon>
        <taxon>Dikarya</taxon>
        <taxon>Ascomycota</taxon>
        <taxon>Pezizomycotina</taxon>
        <taxon>Dothideomycetes</taxon>
        <taxon>Pleosporomycetidae</taxon>
        <taxon>Pleosporales</taxon>
        <taxon>Massarineae</taxon>
        <taxon>Didymosphaeriaceae</taxon>
        <taxon>Paraconiothyrium</taxon>
    </lineage>
</organism>
<dbReference type="EMBL" id="JAKJXO020000002">
    <property type="protein sequence ID" value="KAL1610271.1"/>
    <property type="molecule type" value="Genomic_DNA"/>
</dbReference>
<dbReference type="Pfam" id="PF00732">
    <property type="entry name" value="GMC_oxred_N"/>
    <property type="match status" value="1"/>
</dbReference>
<evidence type="ECO:0000256" key="1">
    <source>
        <dbReference type="ARBA" id="ARBA00010790"/>
    </source>
</evidence>
<accession>A0ABR3S0R4</accession>
<dbReference type="PANTHER" id="PTHR11552:SF152">
    <property type="entry name" value="OXIDASE (CODA), PUTATIVE (AFU_ORTHOLOGUE AFUA_8G04090)-RELATED"/>
    <property type="match status" value="1"/>
</dbReference>
<reference evidence="3 4" key="1">
    <citation type="submission" date="2024-02" db="EMBL/GenBank/DDBJ databases">
        <title>De novo assembly and annotation of 12 fungi associated with fruit tree decline syndrome in Ontario, Canada.</title>
        <authorList>
            <person name="Sulman M."/>
            <person name="Ellouze W."/>
            <person name="Ilyukhin E."/>
        </authorList>
    </citation>
    <scope>NUCLEOTIDE SEQUENCE [LARGE SCALE GENOMIC DNA]</scope>
    <source>
        <strain evidence="3 4">M42-189</strain>
    </source>
</reference>